<protein>
    <submittedName>
        <fullName evidence="12">RNA-guided endonuclease TnpB family protein</fullName>
    </submittedName>
</protein>
<dbReference type="Pfam" id="PF12323">
    <property type="entry name" value="HTH_OrfB_IS605"/>
    <property type="match status" value="1"/>
</dbReference>
<keyword evidence="12" id="KW-0378">Hydrolase</keyword>
<dbReference type="GO" id="GO:0006310">
    <property type="term" value="P:DNA recombination"/>
    <property type="evidence" value="ECO:0007669"/>
    <property type="project" value="UniProtKB-KW"/>
</dbReference>
<keyword evidence="4" id="KW-0479">Metal-binding</keyword>
<evidence type="ECO:0000313" key="12">
    <source>
        <dbReference type="EMBL" id="GAA0682137.1"/>
    </source>
</evidence>
<dbReference type="NCBIfam" id="NF040570">
    <property type="entry name" value="guided_TnpB"/>
    <property type="match status" value="1"/>
</dbReference>
<keyword evidence="7" id="KW-0233">DNA recombination</keyword>
<evidence type="ECO:0000256" key="2">
    <source>
        <dbReference type="ARBA" id="ARBA00011044"/>
    </source>
</evidence>
<evidence type="ECO:0000259" key="11">
    <source>
        <dbReference type="Pfam" id="PF12323"/>
    </source>
</evidence>
<dbReference type="InterPro" id="IPR010095">
    <property type="entry name" value="Cas12f1-like_TNB"/>
</dbReference>
<dbReference type="PANTHER" id="PTHR30405:SF11">
    <property type="entry name" value="RNA-GUIDED DNA ENDONUCLEASE RV2885C-RELATED"/>
    <property type="match status" value="1"/>
</dbReference>
<evidence type="ECO:0000256" key="6">
    <source>
        <dbReference type="ARBA" id="ARBA00023125"/>
    </source>
</evidence>
<dbReference type="GO" id="GO:0032196">
    <property type="term" value="P:transposition"/>
    <property type="evidence" value="ECO:0007669"/>
    <property type="project" value="UniProtKB-KW"/>
</dbReference>
<keyword evidence="6" id="KW-0238">DNA-binding</keyword>
<sequence>MAQIVRICVESAYLNTTLSADKANTPRLDLGDEADTQGYKPLSEHIGNQETAMEHSHRYHAYPTQEVAERLEHHLDVHRQLYNHVRWDYENSPEDDKPSEYDQNNKLPEWKRKWPVFSELHSKAAQATVARFHRNLSNLRKKKEKGYNVGRLKRQSPTEYRSVTYNQSGFDLDEKRGRDRFAYVRFSKIGRVKIRYHRPIPDSASIKEVTFKKETTGEWFVSFALETDDANLPEKPDLSSLDASNSVGIDLGIQNYIHTSDGKTVDWLDLEDEYERLRREQRKLSRKEEGSNNYEKQRREVAKVKRHIKRKVLDYQHKITTWLVKEYDAVFVEDLDVKEMLEQSHNARNKQDAAWRQFITLLEYKADLYGCHVKQVEARGTTKECASCGVETAKPIWVREHSCPSCGFETDRDANAAMNVLQRGFSELGLGWPEDTPVETVTATDTTHFESVSASHVVETGSLGA</sequence>
<feature type="domain" description="Transposase putative helix-turn-helix" evidence="11">
    <location>
        <begin position="53"/>
        <end position="84"/>
    </location>
</feature>
<evidence type="ECO:0000256" key="1">
    <source>
        <dbReference type="ARBA" id="ARBA00008761"/>
    </source>
</evidence>
<dbReference type="Pfam" id="PF07282">
    <property type="entry name" value="Cas12f1-like_TNB"/>
    <property type="match status" value="1"/>
</dbReference>
<keyword evidence="12" id="KW-0255">Endonuclease</keyword>
<dbReference type="InterPro" id="IPR001959">
    <property type="entry name" value="Transposase"/>
</dbReference>
<keyword evidence="13" id="KW-1185">Reference proteome</keyword>
<comment type="similarity">
    <text evidence="2">In the N-terminal section; belongs to the transposase 2 family.</text>
</comment>
<keyword evidence="12" id="KW-0540">Nuclease</keyword>
<dbReference type="InterPro" id="IPR051399">
    <property type="entry name" value="RNA-guided_DNA_endo/Transpos"/>
</dbReference>
<feature type="domain" description="Probable transposase IS891/IS1136/IS1341" evidence="9">
    <location>
        <begin position="243"/>
        <end position="342"/>
    </location>
</feature>
<evidence type="ECO:0000259" key="10">
    <source>
        <dbReference type="Pfam" id="PF07282"/>
    </source>
</evidence>
<accession>A0AAV3TE17</accession>
<dbReference type="NCBIfam" id="TIGR01766">
    <property type="entry name" value="IS200/IS605 family accessory protein TnpB-like domain"/>
    <property type="match status" value="1"/>
</dbReference>
<dbReference type="GO" id="GO:0004519">
    <property type="term" value="F:endonuclease activity"/>
    <property type="evidence" value="ECO:0007669"/>
    <property type="project" value="UniProtKB-KW"/>
</dbReference>
<organism evidence="12 13">
    <name type="scientific">Natronoarchaeum mannanilyticum</name>
    <dbReference type="NCBI Taxonomy" id="926360"/>
    <lineage>
        <taxon>Archaea</taxon>
        <taxon>Methanobacteriati</taxon>
        <taxon>Methanobacteriota</taxon>
        <taxon>Stenosarchaea group</taxon>
        <taxon>Halobacteria</taxon>
        <taxon>Halobacteriales</taxon>
        <taxon>Natronoarchaeaceae</taxon>
    </lineage>
</organism>
<dbReference type="Proteomes" id="UP001500420">
    <property type="component" value="Unassembled WGS sequence"/>
</dbReference>
<dbReference type="Pfam" id="PF01385">
    <property type="entry name" value="OrfB_IS605"/>
    <property type="match status" value="1"/>
</dbReference>
<comment type="similarity">
    <text evidence="1">In the C-terminal section; belongs to the transposase 35 family.</text>
</comment>
<evidence type="ECO:0000256" key="4">
    <source>
        <dbReference type="ARBA" id="ARBA00022723"/>
    </source>
</evidence>
<comment type="caution">
    <text evidence="12">The sequence shown here is derived from an EMBL/GenBank/DDBJ whole genome shotgun (WGS) entry which is preliminary data.</text>
</comment>
<proteinExistence type="inferred from homology"/>
<dbReference type="EMBL" id="BAAADV010000008">
    <property type="protein sequence ID" value="GAA0682137.1"/>
    <property type="molecule type" value="Genomic_DNA"/>
</dbReference>
<evidence type="ECO:0000259" key="9">
    <source>
        <dbReference type="Pfam" id="PF01385"/>
    </source>
</evidence>
<evidence type="ECO:0000256" key="8">
    <source>
        <dbReference type="SAM" id="Coils"/>
    </source>
</evidence>
<keyword evidence="3" id="KW-0815">Transposition</keyword>
<name>A0AAV3TE17_9EURY</name>
<evidence type="ECO:0000313" key="13">
    <source>
        <dbReference type="Proteomes" id="UP001500420"/>
    </source>
</evidence>
<evidence type="ECO:0000256" key="3">
    <source>
        <dbReference type="ARBA" id="ARBA00022578"/>
    </source>
</evidence>
<evidence type="ECO:0000256" key="5">
    <source>
        <dbReference type="ARBA" id="ARBA00022833"/>
    </source>
</evidence>
<evidence type="ECO:0000256" key="7">
    <source>
        <dbReference type="ARBA" id="ARBA00023172"/>
    </source>
</evidence>
<keyword evidence="8" id="KW-0175">Coiled coil</keyword>
<dbReference type="PANTHER" id="PTHR30405">
    <property type="entry name" value="TRANSPOSASE"/>
    <property type="match status" value="1"/>
</dbReference>
<reference evidence="12 13" key="1">
    <citation type="journal article" date="2019" name="Int. J. Syst. Evol. Microbiol.">
        <title>The Global Catalogue of Microorganisms (GCM) 10K type strain sequencing project: providing services to taxonomists for standard genome sequencing and annotation.</title>
        <authorList>
            <consortium name="The Broad Institute Genomics Platform"/>
            <consortium name="The Broad Institute Genome Sequencing Center for Infectious Disease"/>
            <person name="Wu L."/>
            <person name="Ma J."/>
        </authorList>
    </citation>
    <scope>NUCLEOTIDE SEQUENCE [LARGE SCALE GENOMIC DNA]</scope>
    <source>
        <strain evidence="12 13">JCM 16328</strain>
    </source>
</reference>
<dbReference type="GO" id="GO:0003677">
    <property type="term" value="F:DNA binding"/>
    <property type="evidence" value="ECO:0007669"/>
    <property type="project" value="UniProtKB-KW"/>
</dbReference>
<keyword evidence="5" id="KW-0862">Zinc</keyword>
<dbReference type="AlphaFoldDB" id="A0AAV3TE17"/>
<feature type="domain" description="Cas12f1-like TNB" evidence="10">
    <location>
        <begin position="355"/>
        <end position="420"/>
    </location>
</feature>
<feature type="coiled-coil region" evidence="8">
    <location>
        <begin position="267"/>
        <end position="297"/>
    </location>
</feature>
<dbReference type="InterPro" id="IPR021027">
    <property type="entry name" value="Transposase_put_HTH"/>
</dbReference>
<gene>
    <name evidence="12" type="ORF">GCM10009020_34130</name>
</gene>
<dbReference type="GO" id="GO:0046872">
    <property type="term" value="F:metal ion binding"/>
    <property type="evidence" value="ECO:0007669"/>
    <property type="project" value="UniProtKB-KW"/>
</dbReference>